<comment type="caution">
    <text evidence="1">The sequence shown here is derived from an EMBL/GenBank/DDBJ whole genome shotgun (WGS) entry which is preliminary data.</text>
</comment>
<dbReference type="OrthoDB" id="4927525at2759"/>
<accession>A0A9Q3PN02</accession>
<sequence>MGSSKPTSTPLIPNCHLKPTTSEKVDKFRALSINYCSAIGSINYLSTATRPNLSFAISTLSQFLENPGINHWHGFLHVLQYLNGSQDIGLSYGRKGSPGLVAYSDADWGNCLLTRRSVTGYLACFNQCLVVWKTRKQPTVSLSTAEAKYKSLCDLTSELLWLSQWCQEAGLASFDFPIPIHEDNQACINMANGNSNVNVKRMKHVDIQLHLVKECIKLNKIRLVYTPTVDMLADFLTNYDQHSYTTLYPSSEPLTRTTATVIDHMTGHPPPTPTNT</sequence>
<proteinExistence type="predicted"/>
<dbReference type="CDD" id="cd09272">
    <property type="entry name" value="RNase_HI_RT_Ty1"/>
    <property type="match status" value="1"/>
</dbReference>
<dbReference type="EMBL" id="AVOT02079138">
    <property type="protein sequence ID" value="MBW0566451.1"/>
    <property type="molecule type" value="Genomic_DNA"/>
</dbReference>
<organism evidence="1 2">
    <name type="scientific">Austropuccinia psidii MF-1</name>
    <dbReference type="NCBI Taxonomy" id="1389203"/>
    <lineage>
        <taxon>Eukaryota</taxon>
        <taxon>Fungi</taxon>
        <taxon>Dikarya</taxon>
        <taxon>Basidiomycota</taxon>
        <taxon>Pucciniomycotina</taxon>
        <taxon>Pucciniomycetes</taxon>
        <taxon>Pucciniales</taxon>
        <taxon>Sphaerophragmiaceae</taxon>
        <taxon>Austropuccinia</taxon>
    </lineage>
</organism>
<keyword evidence="2" id="KW-1185">Reference proteome</keyword>
<dbReference type="Proteomes" id="UP000765509">
    <property type="component" value="Unassembled WGS sequence"/>
</dbReference>
<evidence type="ECO:0000313" key="1">
    <source>
        <dbReference type="EMBL" id="MBW0566451.1"/>
    </source>
</evidence>
<protein>
    <recommendedName>
        <fullName evidence="3">Reverse transcriptase Ty1/copia-type domain-containing protein</fullName>
    </recommendedName>
</protein>
<evidence type="ECO:0008006" key="3">
    <source>
        <dbReference type="Google" id="ProtNLM"/>
    </source>
</evidence>
<dbReference type="PANTHER" id="PTHR11439">
    <property type="entry name" value="GAG-POL-RELATED RETROTRANSPOSON"/>
    <property type="match status" value="1"/>
</dbReference>
<reference evidence="1" key="1">
    <citation type="submission" date="2021-03" db="EMBL/GenBank/DDBJ databases">
        <title>Draft genome sequence of rust myrtle Austropuccinia psidii MF-1, a brazilian biotype.</title>
        <authorList>
            <person name="Quecine M.C."/>
            <person name="Pachon D.M.R."/>
            <person name="Bonatelli M.L."/>
            <person name="Correr F.H."/>
            <person name="Franceschini L.M."/>
            <person name="Leite T.F."/>
            <person name="Margarido G.R.A."/>
            <person name="Almeida C.A."/>
            <person name="Ferrarezi J.A."/>
            <person name="Labate C.A."/>
        </authorList>
    </citation>
    <scope>NUCLEOTIDE SEQUENCE</scope>
    <source>
        <strain evidence="1">MF-1</strain>
    </source>
</reference>
<evidence type="ECO:0000313" key="2">
    <source>
        <dbReference type="Proteomes" id="UP000765509"/>
    </source>
</evidence>
<dbReference type="AlphaFoldDB" id="A0A9Q3PN02"/>
<name>A0A9Q3PN02_9BASI</name>
<gene>
    <name evidence="1" type="ORF">O181_106166</name>
</gene>
<dbReference type="PANTHER" id="PTHR11439:SF483">
    <property type="entry name" value="PEPTIDE SYNTHASE GLIP-LIKE, PUTATIVE (AFU_ORTHOLOGUE AFUA_3G12920)-RELATED"/>
    <property type="match status" value="1"/>
</dbReference>